<organism evidence="2 3">
    <name type="scientific">Emergomyces pasteurianus Ep9510</name>
    <dbReference type="NCBI Taxonomy" id="1447872"/>
    <lineage>
        <taxon>Eukaryota</taxon>
        <taxon>Fungi</taxon>
        <taxon>Dikarya</taxon>
        <taxon>Ascomycota</taxon>
        <taxon>Pezizomycotina</taxon>
        <taxon>Eurotiomycetes</taxon>
        <taxon>Eurotiomycetidae</taxon>
        <taxon>Onygenales</taxon>
        <taxon>Ajellomycetaceae</taxon>
        <taxon>Emergomyces</taxon>
    </lineage>
</organism>
<sequence>MPRDSQFLLIALALTATVNPALARIEGEPLSCDDAFISIANQTEIDFYSACPKIHNGFGISHNFTGPFEAPNVTSIPGRFNSGYFGPKLKGSDRVDDGVTSISMPDLENVGGWVLMAYLEKLTSVSFP</sequence>
<feature type="signal peptide" evidence="1">
    <location>
        <begin position="1"/>
        <end position="23"/>
    </location>
</feature>
<keyword evidence="1" id="KW-0732">Signal</keyword>
<dbReference type="STRING" id="1447872.A0A1J9P4F7"/>
<dbReference type="AlphaFoldDB" id="A0A1J9P4F7"/>
<name>A0A1J9P4F7_9EURO</name>
<dbReference type="EMBL" id="LGRN01000698">
    <property type="protein sequence ID" value="OJD10754.1"/>
    <property type="molecule type" value="Genomic_DNA"/>
</dbReference>
<dbReference type="Proteomes" id="UP000182235">
    <property type="component" value="Unassembled WGS sequence"/>
</dbReference>
<feature type="chain" id="PRO_5013085969" evidence="1">
    <location>
        <begin position="24"/>
        <end position="128"/>
    </location>
</feature>
<dbReference type="OrthoDB" id="536881at2759"/>
<evidence type="ECO:0000313" key="2">
    <source>
        <dbReference type="EMBL" id="OJD10754.1"/>
    </source>
</evidence>
<protein>
    <submittedName>
        <fullName evidence="2">Uncharacterized protein</fullName>
    </submittedName>
</protein>
<accession>A0A1J9P4F7</accession>
<dbReference type="VEuPathDB" id="FungiDB:AJ78_08323"/>
<gene>
    <name evidence="2" type="ORF">AJ78_08323</name>
</gene>
<proteinExistence type="predicted"/>
<reference evidence="2 3" key="1">
    <citation type="submission" date="2015-07" db="EMBL/GenBank/DDBJ databases">
        <title>Emmonsia species relationships and genome sequence.</title>
        <authorList>
            <consortium name="The Broad Institute Genomics Platform"/>
            <person name="Cuomo C.A."/>
            <person name="Munoz J.F."/>
            <person name="Imamovic A."/>
            <person name="Priest M.E."/>
            <person name="Young S."/>
            <person name="Clay O.K."/>
            <person name="McEwen J.G."/>
        </authorList>
    </citation>
    <scope>NUCLEOTIDE SEQUENCE [LARGE SCALE GENOMIC DNA]</scope>
    <source>
        <strain evidence="2 3">UAMH 9510</strain>
    </source>
</reference>
<evidence type="ECO:0000256" key="1">
    <source>
        <dbReference type="SAM" id="SignalP"/>
    </source>
</evidence>
<keyword evidence="3" id="KW-1185">Reference proteome</keyword>
<evidence type="ECO:0000313" key="3">
    <source>
        <dbReference type="Proteomes" id="UP000182235"/>
    </source>
</evidence>
<comment type="caution">
    <text evidence="2">The sequence shown here is derived from an EMBL/GenBank/DDBJ whole genome shotgun (WGS) entry which is preliminary data.</text>
</comment>